<reference evidence="1" key="1">
    <citation type="submission" date="2022-10" db="EMBL/GenBank/DDBJ databases">
        <title>Tapping the CABI collections for fungal endophytes: first genome assemblies for Collariella, Neodidymelliopsis, Ascochyta clinopodiicola, Didymella pomorum, Didymosphaeria variabile, Neocosmospora piperis and Neocucurbitaria cava.</title>
        <authorList>
            <person name="Hill R."/>
        </authorList>
    </citation>
    <scope>NUCLEOTIDE SEQUENCE</scope>
    <source>
        <strain evidence="1">IMI 355091</strain>
    </source>
</reference>
<organism evidence="1 2">
    <name type="scientific">Didymella pomorum</name>
    <dbReference type="NCBI Taxonomy" id="749634"/>
    <lineage>
        <taxon>Eukaryota</taxon>
        <taxon>Fungi</taxon>
        <taxon>Dikarya</taxon>
        <taxon>Ascomycota</taxon>
        <taxon>Pezizomycotina</taxon>
        <taxon>Dothideomycetes</taxon>
        <taxon>Pleosporomycetidae</taxon>
        <taxon>Pleosporales</taxon>
        <taxon>Pleosporineae</taxon>
        <taxon>Didymellaceae</taxon>
        <taxon>Didymella</taxon>
    </lineage>
</organism>
<name>A0A9W9DC30_9PLEO</name>
<dbReference type="AlphaFoldDB" id="A0A9W9DC30"/>
<dbReference type="OrthoDB" id="61113at2759"/>
<evidence type="ECO:0000313" key="1">
    <source>
        <dbReference type="EMBL" id="KAJ4411112.1"/>
    </source>
</evidence>
<evidence type="ECO:0000313" key="2">
    <source>
        <dbReference type="Proteomes" id="UP001140510"/>
    </source>
</evidence>
<gene>
    <name evidence="1" type="ORF">N0V91_001485</name>
</gene>
<proteinExistence type="predicted"/>
<protein>
    <submittedName>
        <fullName evidence="1">Uncharacterized protein</fullName>
    </submittedName>
</protein>
<sequence length="75" mass="8361">MSFFDFADLPRSHFTLDSSLVNPHAKIVKATLEGKLVGAAGFLTHEALGLQWTSLERKAWAGSAEKELEFDQRLE</sequence>
<dbReference type="EMBL" id="JAPEVA010000006">
    <property type="protein sequence ID" value="KAJ4411112.1"/>
    <property type="molecule type" value="Genomic_DNA"/>
</dbReference>
<accession>A0A9W9DC30</accession>
<comment type="caution">
    <text evidence="1">The sequence shown here is derived from an EMBL/GenBank/DDBJ whole genome shotgun (WGS) entry which is preliminary data.</text>
</comment>
<dbReference type="Proteomes" id="UP001140510">
    <property type="component" value="Unassembled WGS sequence"/>
</dbReference>
<keyword evidence="2" id="KW-1185">Reference proteome</keyword>